<accession>A0AAV0FTX2</accession>
<feature type="compositionally biased region" description="Basic and acidic residues" evidence="1">
    <location>
        <begin position="346"/>
        <end position="361"/>
    </location>
</feature>
<feature type="compositionally biased region" description="Gly residues" evidence="1">
    <location>
        <begin position="517"/>
        <end position="530"/>
    </location>
</feature>
<feature type="domain" description="Arabidopsis retrotransposon Orf1 C-terminal" evidence="2">
    <location>
        <begin position="42"/>
        <end position="204"/>
    </location>
</feature>
<gene>
    <name evidence="3" type="ORF">CEPIT_LOCUS36979</name>
</gene>
<feature type="region of interest" description="Disordered" evidence="1">
    <location>
        <begin position="329"/>
        <end position="372"/>
    </location>
</feature>
<organism evidence="3 4">
    <name type="scientific">Cuscuta epithymum</name>
    <dbReference type="NCBI Taxonomy" id="186058"/>
    <lineage>
        <taxon>Eukaryota</taxon>
        <taxon>Viridiplantae</taxon>
        <taxon>Streptophyta</taxon>
        <taxon>Embryophyta</taxon>
        <taxon>Tracheophyta</taxon>
        <taxon>Spermatophyta</taxon>
        <taxon>Magnoliopsida</taxon>
        <taxon>eudicotyledons</taxon>
        <taxon>Gunneridae</taxon>
        <taxon>Pentapetalae</taxon>
        <taxon>asterids</taxon>
        <taxon>lamiids</taxon>
        <taxon>Solanales</taxon>
        <taxon>Convolvulaceae</taxon>
        <taxon>Cuscuteae</taxon>
        <taxon>Cuscuta</taxon>
        <taxon>Cuscuta subgen. Cuscuta</taxon>
    </lineage>
</organism>
<dbReference type="Pfam" id="PF03078">
    <property type="entry name" value="ATHILA"/>
    <property type="match status" value="1"/>
</dbReference>
<evidence type="ECO:0000256" key="1">
    <source>
        <dbReference type="SAM" id="MobiDB-lite"/>
    </source>
</evidence>
<evidence type="ECO:0000313" key="4">
    <source>
        <dbReference type="Proteomes" id="UP001152523"/>
    </source>
</evidence>
<reference evidence="3" key="1">
    <citation type="submission" date="2022-07" db="EMBL/GenBank/DDBJ databases">
        <authorList>
            <person name="Macas J."/>
            <person name="Novak P."/>
            <person name="Neumann P."/>
        </authorList>
    </citation>
    <scope>NUCLEOTIDE SEQUENCE</scope>
</reference>
<dbReference type="AlphaFoldDB" id="A0AAV0FTX2"/>
<dbReference type="InterPro" id="IPR004312">
    <property type="entry name" value="ATHILA_Orf1_C"/>
</dbReference>
<proteinExistence type="predicted"/>
<comment type="caution">
    <text evidence="3">The sequence shown here is derived from an EMBL/GenBank/DDBJ whole genome shotgun (WGS) entry which is preliminary data.</text>
</comment>
<evidence type="ECO:0000259" key="2">
    <source>
        <dbReference type="Pfam" id="PF03078"/>
    </source>
</evidence>
<dbReference type="Proteomes" id="UP001152523">
    <property type="component" value="Unassembled WGS sequence"/>
</dbReference>
<dbReference type="EMBL" id="CAMAPF010001011">
    <property type="protein sequence ID" value="CAH9138665.1"/>
    <property type="molecule type" value="Genomic_DNA"/>
</dbReference>
<feature type="region of interest" description="Disordered" evidence="1">
    <location>
        <begin position="492"/>
        <end position="530"/>
    </location>
</feature>
<evidence type="ECO:0000313" key="3">
    <source>
        <dbReference type="EMBL" id="CAH9138665.1"/>
    </source>
</evidence>
<sequence>MAPKRNQPEGSNSRGPIRGYEDVQFGPGDHRKRFVTALKRQVIPSRFLCHDALTSLGLLDGMRELFDELHMGLIFNLQYNCNERIIYEFLSSAKFALDENHFYDDTITFRLMNTEYTITRRDFAEHFGLRFPHEREIPDNTMDAYNLWGKMTGERNFSTSQLYISHVQHPLLRIFLKFLCNSLLGRPNNHHTRIGDVAILTLALFRNPVEFNICNLIWDHLQKAITKGGNIVVGGVIMHLASKFGYVDNATISRDSLMHLGWLSNAQLISLGNKDHNGNQKYKWHMKYPEPVKYFPLPCDELPRLRYKMEPAHIPHYLLPNNIPPHLQAQADQADQAEQPNPQPEQPEHQEDYGHFQHDIPDPPQNPPPQDFFQQLLAGQQSLLAGFQTMSLDYTKMGEQFTQLQGEIGHYRNEQQARDRQFDAYREEQRLAFQRMEEQRAADMQRYEEDYRRMYGPTYSYMSQLGGFASMASPPPAPSWYNPSDWGNFGGSSSGGGGYDGGDTTMGEGGGDDMHGSGFGEGYYGGEGGH</sequence>
<feature type="compositionally biased region" description="Gly residues" evidence="1">
    <location>
        <begin position="492"/>
        <end position="501"/>
    </location>
</feature>
<feature type="compositionally biased region" description="Low complexity" evidence="1">
    <location>
        <begin position="329"/>
        <end position="340"/>
    </location>
</feature>
<protein>
    <recommendedName>
        <fullName evidence="2">Arabidopsis retrotransposon Orf1 C-terminal domain-containing protein</fullName>
    </recommendedName>
</protein>
<feature type="region of interest" description="Disordered" evidence="1">
    <location>
        <begin position="1"/>
        <end position="25"/>
    </location>
</feature>
<keyword evidence="4" id="KW-1185">Reference proteome</keyword>
<name>A0AAV0FTX2_9ASTE</name>